<comment type="similarity">
    <text evidence="1">Belongs to the AFG1 ATPase family.</text>
</comment>
<feature type="signal peptide" evidence="7">
    <location>
        <begin position="1"/>
        <end position="19"/>
    </location>
</feature>
<dbReference type="CDD" id="cd00920">
    <property type="entry name" value="Cupredoxin"/>
    <property type="match status" value="1"/>
</dbReference>
<feature type="region of interest" description="Disordered" evidence="6">
    <location>
        <begin position="748"/>
        <end position="772"/>
    </location>
</feature>
<dbReference type="OrthoDB" id="548867at2759"/>
<dbReference type="GO" id="GO:0005739">
    <property type="term" value="C:mitochondrion"/>
    <property type="evidence" value="ECO:0007669"/>
    <property type="project" value="TreeGrafter"/>
</dbReference>
<keyword evidence="5" id="KW-0186">Copper</keyword>
<feature type="domain" description="Blue (type 1) copper" evidence="8">
    <location>
        <begin position="22"/>
        <end position="118"/>
    </location>
</feature>
<dbReference type="SUPFAM" id="SSF49503">
    <property type="entry name" value="Cupredoxins"/>
    <property type="match status" value="1"/>
</dbReference>
<feature type="chain" id="PRO_5021412741" description="Blue (type 1) copper domain-containing protein" evidence="7">
    <location>
        <begin position="20"/>
        <end position="772"/>
    </location>
</feature>
<dbReference type="GeneID" id="41967949"/>
<evidence type="ECO:0000313" key="9">
    <source>
        <dbReference type="EMBL" id="TPX14108.1"/>
    </source>
</evidence>
<dbReference type="InterPro" id="IPR027417">
    <property type="entry name" value="P-loop_NTPase"/>
</dbReference>
<evidence type="ECO:0000313" key="10">
    <source>
        <dbReference type="Proteomes" id="UP000319257"/>
    </source>
</evidence>
<dbReference type="AlphaFoldDB" id="A0A507BB94"/>
<dbReference type="Gene3D" id="2.60.40.420">
    <property type="entry name" value="Cupredoxins - blue copper proteins"/>
    <property type="match status" value="1"/>
</dbReference>
<dbReference type="GO" id="GO:0016887">
    <property type="term" value="F:ATP hydrolysis activity"/>
    <property type="evidence" value="ECO:0007669"/>
    <property type="project" value="InterPro"/>
</dbReference>
<keyword evidence="3" id="KW-0547">Nucleotide-binding</keyword>
<keyword evidence="7" id="KW-0732">Signal</keyword>
<gene>
    <name evidence="9" type="ORF">E0L32_000502</name>
</gene>
<keyword evidence="10" id="KW-1185">Reference proteome</keyword>
<evidence type="ECO:0000256" key="7">
    <source>
        <dbReference type="SAM" id="SignalP"/>
    </source>
</evidence>
<dbReference type="RefSeq" id="XP_030995819.1">
    <property type="nucleotide sequence ID" value="XM_031139503.1"/>
</dbReference>
<evidence type="ECO:0000256" key="4">
    <source>
        <dbReference type="ARBA" id="ARBA00022840"/>
    </source>
</evidence>
<evidence type="ECO:0000256" key="3">
    <source>
        <dbReference type="ARBA" id="ARBA00022741"/>
    </source>
</evidence>
<organism evidence="9 10">
    <name type="scientific">Thyridium curvatum</name>
    <dbReference type="NCBI Taxonomy" id="1093900"/>
    <lineage>
        <taxon>Eukaryota</taxon>
        <taxon>Fungi</taxon>
        <taxon>Dikarya</taxon>
        <taxon>Ascomycota</taxon>
        <taxon>Pezizomycotina</taxon>
        <taxon>Sordariomycetes</taxon>
        <taxon>Sordariomycetidae</taxon>
        <taxon>Thyridiales</taxon>
        <taxon>Thyridiaceae</taxon>
        <taxon>Thyridium</taxon>
    </lineage>
</organism>
<proteinExistence type="inferred from homology"/>
<dbReference type="FunCoup" id="A0A507BB94">
    <property type="interactions" value="777"/>
</dbReference>
<evidence type="ECO:0000256" key="5">
    <source>
        <dbReference type="ARBA" id="ARBA00023008"/>
    </source>
</evidence>
<dbReference type="EMBL" id="SKBQ01000002">
    <property type="protein sequence ID" value="TPX14108.1"/>
    <property type="molecule type" value="Genomic_DNA"/>
</dbReference>
<dbReference type="PANTHER" id="PTHR12169:SF6">
    <property type="entry name" value="AFG1-LIKE ATPASE"/>
    <property type="match status" value="1"/>
</dbReference>
<dbReference type="GO" id="GO:0009055">
    <property type="term" value="F:electron transfer activity"/>
    <property type="evidence" value="ECO:0007669"/>
    <property type="project" value="InterPro"/>
</dbReference>
<dbReference type="Pfam" id="PF00127">
    <property type="entry name" value="Copper-bind"/>
    <property type="match status" value="1"/>
</dbReference>
<feature type="region of interest" description="Disordered" evidence="6">
    <location>
        <begin position="201"/>
        <end position="240"/>
    </location>
</feature>
<name>A0A507BB94_9PEZI</name>
<dbReference type="Pfam" id="PF03969">
    <property type="entry name" value="AFG1_ATPase"/>
    <property type="match status" value="1"/>
</dbReference>
<dbReference type="GO" id="GO:0006515">
    <property type="term" value="P:protein quality control for misfolded or incompletely synthesized proteins"/>
    <property type="evidence" value="ECO:0007669"/>
    <property type="project" value="TreeGrafter"/>
</dbReference>
<reference evidence="9 10" key="1">
    <citation type="submission" date="2019-06" db="EMBL/GenBank/DDBJ databases">
        <title>Draft genome sequence of the filamentous fungus Phialemoniopsis curvata isolated from diesel fuel.</title>
        <authorList>
            <person name="Varaljay V.A."/>
            <person name="Lyon W.J."/>
            <person name="Crouch A.L."/>
            <person name="Drake C.E."/>
            <person name="Hollomon J.M."/>
            <person name="Nadeau L.J."/>
            <person name="Nunn H.S."/>
            <person name="Stevenson B.S."/>
            <person name="Bojanowski C.L."/>
            <person name="Crookes-Goodson W.J."/>
        </authorList>
    </citation>
    <scope>NUCLEOTIDE SEQUENCE [LARGE SCALE GENOMIC DNA]</scope>
    <source>
        <strain evidence="9 10">D216</strain>
    </source>
</reference>
<evidence type="ECO:0000256" key="1">
    <source>
        <dbReference type="ARBA" id="ARBA00010322"/>
    </source>
</evidence>
<evidence type="ECO:0000259" key="8">
    <source>
        <dbReference type="Pfam" id="PF00127"/>
    </source>
</evidence>
<dbReference type="Gene3D" id="3.40.50.300">
    <property type="entry name" value="P-loop containing nucleotide triphosphate hydrolases"/>
    <property type="match status" value="1"/>
</dbReference>
<dbReference type="InterPro" id="IPR008972">
    <property type="entry name" value="Cupredoxin"/>
</dbReference>
<dbReference type="Proteomes" id="UP000319257">
    <property type="component" value="Unassembled WGS sequence"/>
</dbReference>
<dbReference type="InterPro" id="IPR000923">
    <property type="entry name" value="BlueCu_1"/>
</dbReference>
<dbReference type="InterPro" id="IPR005654">
    <property type="entry name" value="ATPase_AFG1-like"/>
</dbReference>
<dbReference type="PANTHER" id="PTHR12169">
    <property type="entry name" value="ATPASE N2B"/>
    <property type="match status" value="1"/>
</dbReference>
<dbReference type="GO" id="GO:0005507">
    <property type="term" value="F:copper ion binding"/>
    <property type="evidence" value="ECO:0007669"/>
    <property type="project" value="InterPro"/>
</dbReference>
<dbReference type="NCBIfam" id="NF040713">
    <property type="entry name" value="ZapE"/>
    <property type="match status" value="1"/>
</dbReference>
<comment type="caution">
    <text evidence="9">The sequence shown here is derived from an EMBL/GenBank/DDBJ whole genome shotgun (WGS) entry which is preliminary data.</text>
</comment>
<feature type="region of interest" description="Disordered" evidence="6">
    <location>
        <begin position="669"/>
        <end position="690"/>
    </location>
</feature>
<keyword evidence="2" id="KW-0479">Metal-binding</keyword>
<feature type="region of interest" description="Disordered" evidence="6">
    <location>
        <begin position="151"/>
        <end position="177"/>
    </location>
</feature>
<dbReference type="SUPFAM" id="SSF52540">
    <property type="entry name" value="P-loop containing nucleoside triphosphate hydrolases"/>
    <property type="match status" value="1"/>
</dbReference>
<evidence type="ECO:0000256" key="6">
    <source>
        <dbReference type="SAM" id="MobiDB-lite"/>
    </source>
</evidence>
<sequence length="772" mass="84262">MHSFIKLAITAALAVQAQAKTIQIKVGSGGLSFTPNSVTAAKGDVLEFEFYPMNHSVAMGNFDKPCAPATTGGFFSGYVPVAKGQTGNTFSVTVNSTDPMVFYCTTGKHCQSGMYGVVNGAGTKSLQTYGSAANKTQSSSAPASVFGGSLKAGASGTNKPPATTATGTPKSGSDRVKAGFGSLAGALHGISCGCNAGKNGRVSEANPSPPASSPLTIAPQSLQTPEAPRADTGEGSADNEKCAAASRLALPAAFVAGQRRRASVAASTVENVNHEDRSPIQEYDRRVAEGRLRNDEHQRGWSAIVNWTLNALRADTIVTGIIQNLENLHNELRHYKARPIVHPSLETLKPKKSLFGSLFGGKGGDNSKLQDIPSDLPRGLYLYGDVGSGKTMLMDLFYDTLPSSVRSKTRIHFHNFMQDVHRRLHRMKMEYGNDIDAVPFVAADIAEHGNVLCFDEFQCTDVADAMILRRLLEALMSHGVVLVTTSNRHPDELYKNGIQRESFIPAIHLLKKRLHVINLDSPTDYRKIPRPPSGVYHTPLDSHAASHAEKWFRFLGDPESPEPHSETQRVWGRDIIVPRVSGRCAWFTFDELIGRPTSAADYIELMRSYDAFVVTDIPGMTYRQRDLARRFITFIDAVYESHAKLVLTTAVPLSELFVSREELRESLRQKAKAEGKDQEAAAAELDRGSSEDVEEVMSHMMEGLEHNAASLKNTNLFTGEEEAFAFGRALSRLTEMGSKEWVERGMGLEERGGKAEHDNWTRVRSKRAEDSM</sequence>
<protein>
    <recommendedName>
        <fullName evidence="8">Blue (type 1) copper domain-containing protein</fullName>
    </recommendedName>
</protein>
<dbReference type="InParanoid" id="A0A507BB94"/>
<dbReference type="STRING" id="1093900.A0A507BB94"/>
<dbReference type="FunFam" id="3.40.50.300:FF:001493">
    <property type="entry name" value="Mitochondrial ATPase (Afg1), putative"/>
    <property type="match status" value="1"/>
</dbReference>
<keyword evidence="4" id="KW-0067">ATP-binding</keyword>
<evidence type="ECO:0000256" key="2">
    <source>
        <dbReference type="ARBA" id="ARBA00022723"/>
    </source>
</evidence>
<feature type="compositionally biased region" description="Low complexity" evidence="6">
    <location>
        <begin position="159"/>
        <end position="171"/>
    </location>
</feature>
<dbReference type="GO" id="GO:0005524">
    <property type="term" value="F:ATP binding"/>
    <property type="evidence" value="ECO:0007669"/>
    <property type="project" value="UniProtKB-KW"/>
</dbReference>
<accession>A0A507BB94</accession>